<dbReference type="EMBL" id="JBFOCI010000006">
    <property type="protein sequence ID" value="MEW9807890.1"/>
    <property type="molecule type" value="Genomic_DNA"/>
</dbReference>
<dbReference type="SUPFAM" id="SSF161084">
    <property type="entry name" value="MAPEG domain-like"/>
    <property type="match status" value="1"/>
</dbReference>
<dbReference type="RefSeq" id="WP_367725094.1">
    <property type="nucleotide sequence ID" value="NZ_JBFOCI010000006.1"/>
</dbReference>
<gene>
    <name evidence="6" type="ORF">ABUE31_18025</name>
</gene>
<protein>
    <submittedName>
        <fullName evidence="6">MAPEG family protein</fullName>
    </submittedName>
</protein>
<evidence type="ECO:0000256" key="5">
    <source>
        <dbReference type="SAM" id="Phobius"/>
    </source>
</evidence>
<keyword evidence="2 5" id="KW-0812">Transmembrane</keyword>
<accession>A0ABV3R473</accession>
<organism evidence="6 7">
    <name type="scientific">Mesorhizobium marinum</name>
    <dbReference type="NCBI Taxonomy" id="3228790"/>
    <lineage>
        <taxon>Bacteria</taxon>
        <taxon>Pseudomonadati</taxon>
        <taxon>Pseudomonadota</taxon>
        <taxon>Alphaproteobacteria</taxon>
        <taxon>Hyphomicrobiales</taxon>
        <taxon>Phyllobacteriaceae</taxon>
        <taxon>Mesorhizobium</taxon>
    </lineage>
</organism>
<evidence type="ECO:0000313" key="6">
    <source>
        <dbReference type="EMBL" id="MEW9807890.1"/>
    </source>
</evidence>
<evidence type="ECO:0000256" key="4">
    <source>
        <dbReference type="ARBA" id="ARBA00023136"/>
    </source>
</evidence>
<dbReference type="Pfam" id="PF01124">
    <property type="entry name" value="MAPEG"/>
    <property type="match status" value="1"/>
</dbReference>
<keyword evidence="4 5" id="KW-0472">Membrane</keyword>
<dbReference type="PANTHER" id="PTHR35814:SF1">
    <property type="entry name" value="GLUTATHIONE S-TRANSFERASE-RELATED"/>
    <property type="match status" value="1"/>
</dbReference>
<evidence type="ECO:0000256" key="1">
    <source>
        <dbReference type="ARBA" id="ARBA00004370"/>
    </source>
</evidence>
<feature type="transmembrane region" description="Helical" evidence="5">
    <location>
        <begin position="74"/>
        <end position="96"/>
    </location>
</feature>
<reference evidence="6 7" key="1">
    <citation type="submission" date="2024-06" db="EMBL/GenBank/DDBJ databases">
        <authorList>
            <person name="Tuo L."/>
        </authorList>
    </citation>
    <scope>NUCLEOTIDE SEQUENCE [LARGE SCALE GENOMIC DNA]</scope>
    <source>
        <strain evidence="6 7">ZMM04-5</strain>
    </source>
</reference>
<dbReference type="Proteomes" id="UP001556196">
    <property type="component" value="Unassembled WGS sequence"/>
</dbReference>
<name>A0ABV3R473_9HYPH</name>
<evidence type="ECO:0000256" key="2">
    <source>
        <dbReference type="ARBA" id="ARBA00022692"/>
    </source>
</evidence>
<sequence>MSMIVTPVIAGILVLAQIPLTLLVGYRRLKTDIRFLDGGDETLIRRMRTHGNFTETVPSTLIAMALAEINGMPVWALWLFGTTLVAGRAVHAAQILSTGWGLGRSSGMGLTFLAMLAFGGWCLWSGTAISTR</sequence>
<feature type="transmembrane region" description="Helical" evidence="5">
    <location>
        <begin position="6"/>
        <end position="26"/>
    </location>
</feature>
<keyword evidence="3 5" id="KW-1133">Transmembrane helix</keyword>
<dbReference type="InterPro" id="IPR001129">
    <property type="entry name" value="Membr-assoc_MAPEG"/>
</dbReference>
<comment type="subcellular location">
    <subcellularLocation>
        <location evidence="1">Membrane</location>
    </subcellularLocation>
</comment>
<evidence type="ECO:0000313" key="7">
    <source>
        <dbReference type="Proteomes" id="UP001556196"/>
    </source>
</evidence>
<proteinExistence type="predicted"/>
<feature type="transmembrane region" description="Helical" evidence="5">
    <location>
        <begin position="108"/>
        <end position="129"/>
    </location>
</feature>
<dbReference type="Gene3D" id="1.20.120.550">
    <property type="entry name" value="Membrane associated eicosanoid/glutathione metabolism-like domain"/>
    <property type="match status" value="1"/>
</dbReference>
<dbReference type="PANTHER" id="PTHR35814">
    <property type="match status" value="1"/>
</dbReference>
<evidence type="ECO:0000256" key="3">
    <source>
        <dbReference type="ARBA" id="ARBA00022989"/>
    </source>
</evidence>
<keyword evidence="7" id="KW-1185">Reference proteome</keyword>
<comment type="caution">
    <text evidence="6">The sequence shown here is derived from an EMBL/GenBank/DDBJ whole genome shotgun (WGS) entry which is preliminary data.</text>
</comment>
<dbReference type="InterPro" id="IPR023352">
    <property type="entry name" value="MAPEG-like_dom_sf"/>
</dbReference>